<comment type="caution">
    <text evidence="1">The sequence shown here is derived from an EMBL/GenBank/DDBJ whole genome shotgun (WGS) entry which is preliminary data.</text>
</comment>
<evidence type="ECO:0000313" key="1">
    <source>
        <dbReference type="EMBL" id="KAF5102100.1"/>
    </source>
</evidence>
<dbReference type="Proteomes" id="UP000744676">
    <property type="component" value="Unassembled WGS sequence"/>
</dbReference>
<sequence length="408" mass="46929">MTDEWKGWMQIAILIYHITGASKILPIYKVIRMLVASYLFMTGYGHAAFFTLKGDFGLKRVVSVLCRLNLLTVFLAYAMNNNYIFYYFSPLVTFWFGVIWITFRILPQYNSGLKSSLVKVIISGICAYLFVKVPGPFESIFWVLKTFAAIDWNLKEWRFRVFLDIWAVHFGMIVSILTNNPELADFRAKLRRFRFIGALAGVSMMLFYWAMASRYTVKTEYNQHNNYLALFPILGYVLVRNGADFLCNRHSQFFAWFGKISLETFILQFHIWMAADTKGVLYILDMGIGQNASYKDVIQSYDSRHLWNFVLITVIFLLVSEQVANASGVITTWIVSPEKFRAASTEDDIEMQTRASANCESTQFLGEKSGTVGRLGGKLGVLLVNLMLDIRFRLVFILAALYLVNILW</sequence>
<dbReference type="EMBL" id="QVQA01000007">
    <property type="protein sequence ID" value="KAF5102100.1"/>
    <property type="molecule type" value="Genomic_DNA"/>
</dbReference>
<keyword evidence="2" id="KW-1185">Reference proteome</keyword>
<reference evidence="1 2" key="1">
    <citation type="journal article" date="2020" name="Front. Microbiol.">
        <title>Phenotypic and Genetic Characterization of the Cheese Ripening Yeast Geotrichum candidum.</title>
        <authorList>
            <person name="Perkins V."/>
            <person name="Vignola S."/>
            <person name="Lessard M.H."/>
            <person name="Plante P.L."/>
            <person name="Corbeil J."/>
            <person name="Dugat-Bony E."/>
            <person name="Frenette M."/>
            <person name="Labrie S."/>
        </authorList>
    </citation>
    <scope>NUCLEOTIDE SEQUENCE [LARGE SCALE GENOMIC DNA]</scope>
    <source>
        <strain evidence="1 2">LMA-1147</strain>
    </source>
</reference>
<gene>
    <name evidence="1" type="ORF">D0Z00_000560</name>
</gene>
<organism evidence="1 2">
    <name type="scientific">Geotrichum galactomycetum</name>
    <dbReference type="NCBI Taxonomy" id="27317"/>
    <lineage>
        <taxon>Eukaryota</taxon>
        <taxon>Fungi</taxon>
        <taxon>Dikarya</taxon>
        <taxon>Ascomycota</taxon>
        <taxon>Saccharomycotina</taxon>
        <taxon>Dipodascomycetes</taxon>
        <taxon>Dipodascales</taxon>
        <taxon>Dipodascaceae</taxon>
        <taxon>Geotrichum</taxon>
    </lineage>
</organism>
<name>A0ACB6V9T1_9ASCO</name>
<protein>
    <submittedName>
        <fullName evidence="1">Uncharacterized protein</fullName>
    </submittedName>
</protein>
<evidence type="ECO:0000313" key="2">
    <source>
        <dbReference type="Proteomes" id="UP000744676"/>
    </source>
</evidence>
<proteinExistence type="predicted"/>
<accession>A0ACB6V9T1</accession>